<dbReference type="AlphaFoldDB" id="A0A915EFT7"/>
<dbReference type="InterPro" id="IPR002939">
    <property type="entry name" value="DnaJ_C"/>
</dbReference>
<evidence type="ECO:0000256" key="1">
    <source>
        <dbReference type="ARBA" id="ARBA00022723"/>
    </source>
</evidence>
<evidence type="ECO:0000313" key="9">
    <source>
        <dbReference type="WBParaSite" id="jg4877"/>
    </source>
</evidence>
<feature type="domain" description="CR-type" evidence="7">
    <location>
        <begin position="58"/>
        <end position="141"/>
    </location>
</feature>
<organism evidence="8 9">
    <name type="scientific">Ditylenchus dipsaci</name>
    <dbReference type="NCBI Taxonomy" id="166011"/>
    <lineage>
        <taxon>Eukaryota</taxon>
        <taxon>Metazoa</taxon>
        <taxon>Ecdysozoa</taxon>
        <taxon>Nematoda</taxon>
        <taxon>Chromadorea</taxon>
        <taxon>Rhabditida</taxon>
        <taxon>Tylenchina</taxon>
        <taxon>Tylenchomorpha</taxon>
        <taxon>Sphaerularioidea</taxon>
        <taxon>Anguinidae</taxon>
        <taxon>Anguininae</taxon>
        <taxon>Ditylenchus</taxon>
    </lineage>
</organism>
<dbReference type="WBParaSite" id="jg4877">
    <property type="protein sequence ID" value="jg4877"/>
    <property type="gene ID" value="jg4877"/>
</dbReference>
<evidence type="ECO:0000256" key="2">
    <source>
        <dbReference type="ARBA" id="ARBA00022737"/>
    </source>
</evidence>
<feature type="region of interest" description="Disordered" evidence="6">
    <location>
        <begin position="292"/>
        <end position="326"/>
    </location>
</feature>
<evidence type="ECO:0000256" key="6">
    <source>
        <dbReference type="SAM" id="MobiDB-lite"/>
    </source>
</evidence>
<dbReference type="CDD" id="cd10747">
    <property type="entry name" value="DnaJ_C"/>
    <property type="match status" value="1"/>
</dbReference>
<dbReference type="Pfam" id="PF00684">
    <property type="entry name" value="DnaJ_CXXCXGXG"/>
    <property type="match status" value="1"/>
</dbReference>
<dbReference type="PANTHER" id="PTHR43888">
    <property type="entry name" value="DNAJ-LIKE-2, ISOFORM A-RELATED"/>
    <property type="match status" value="1"/>
</dbReference>
<feature type="compositionally biased region" description="Acidic residues" evidence="6">
    <location>
        <begin position="303"/>
        <end position="312"/>
    </location>
</feature>
<dbReference type="GO" id="GO:0051082">
    <property type="term" value="F:unfolded protein binding"/>
    <property type="evidence" value="ECO:0007669"/>
    <property type="project" value="InterPro"/>
</dbReference>
<dbReference type="InterPro" id="IPR044713">
    <property type="entry name" value="DNJA1/2-like"/>
</dbReference>
<keyword evidence="8" id="KW-1185">Reference proteome</keyword>
<dbReference type="InterPro" id="IPR036410">
    <property type="entry name" value="HSP_DnaJ_Cys-rich_dom_sf"/>
</dbReference>
<proteinExistence type="predicted"/>
<dbReference type="CDD" id="cd10719">
    <property type="entry name" value="DnaJ_zf"/>
    <property type="match status" value="1"/>
</dbReference>
<feature type="zinc finger region" description="CR-type" evidence="5">
    <location>
        <begin position="58"/>
        <end position="141"/>
    </location>
</feature>
<keyword evidence="2" id="KW-0677">Repeat</keyword>
<dbReference type="GO" id="GO:0030544">
    <property type="term" value="F:Hsp70 protein binding"/>
    <property type="evidence" value="ECO:0007669"/>
    <property type="project" value="InterPro"/>
</dbReference>
<name>A0A915EFT7_9BILA</name>
<dbReference type="SUPFAM" id="SSF57938">
    <property type="entry name" value="DnaJ/Hsp40 cysteine-rich domain"/>
    <property type="match status" value="1"/>
</dbReference>
<reference evidence="9" key="1">
    <citation type="submission" date="2022-11" db="UniProtKB">
        <authorList>
            <consortium name="WormBaseParasite"/>
        </authorList>
    </citation>
    <scope>IDENTIFICATION</scope>
</reference>
<dbReference type="GO" id="GO:0006457">
    <property type="term" value="P:protein folding"/>
    <property type="evidence" value="ECO:0007669"/>
    <property type="project" value="InterPro"/>
</dbReference>
<dbReference type="PROSITE" id="PS51188">
    <property type="entry name" value="ZF_CR"/>
    <property type="match status" value="1"/>
</dbReference>
<evidence type="ECO:0000256" key="5">
    <source>
        <dbReference type="PROSITE-ProRule" id="PRU00546"/>
    </source>
</evidence>
<dbReference type="FunFam" id="2.10.230.10:FF:000001">
    <property type="entry name" value="DnaJ subfamily A member 2"/>
    <property type="match status" value="1"/>
</dbReference>
<dbReference type="GO" id="GO:0008270">
    <property type="term" value="F:zinc ion binding"/>
    <property type="evidence" value="ECO:0007669"/>
    <property type="project" value="UniProtKB-KW"/>
</dbReference>
<keyword evidence="3 5" id="KW-0863">Zinc-finger</keyword>
<accession>A0A915EFT7</accession>
<dbReference type="Proteomes" id="UP000887574">
    <property type="component" value="Unplaced"/>
</dbReference>
<evidence type="ECO:0000256" key="3">
    <source>
        <dbReference type="ARBA" id="ARBA00022771"/>
    </source>
</evidence>
<keyword evidence="1 5" id="KW-0479">Metal-binding</keyword>
<dbReference type="Gene3D" id="2.10.230.10">
    <property type="entry name" value="Heat shock protein DnaJ, cysteine-rich domain"/>
    <property type="match status" value="1"/>
</dbReference>
<dbReference type="SUPFAM" id="SSF49493">
    <property type="entry name" value="HSP40/DnaJ peptide-binding domain"/>
    <property type="match status" value="2"/>
</dbReference>
<evidence type="ECO:0000259" key="7">
    <source>
        <dbReference type="PROSITE" id="PS51188"/>
    </source>
</evidence>
<dbReference type="Pfam" id="PF01556">
    <property type="entry name" value="DnaJ_C"/>
    <property type="match status" value="1"/>
</dbReference>
<dbReference type="InterPro" id="IPR008971">
    <property type="entry name" value="HSP40/DnaJ_pept-bd"/>
</dbReference>
<protein>
    <submittedName>
        <fullName evidence="9">CR-type domain-containing protein</fullName>
    </submittedName>
</protein>
<dbReference type="FunFam" id="2.60.260.20:FF:000003">
    <property type="entry name" value="DnaJ subfamily A member 2"/>
    <property type="match status" value="1"/>
</dbReference>
<keyword evidence="4 5" id="KW-0862">Zinc</keyword>
<evidence type="ECO:0000256" key="4">
    <source>
        <dbReference type="ARBA" id="ARBA00022833"/>
    </source>
</evidence>
<dbReference type="Gene3D" id="2.60.260.20">
    <property type="entry name" value="Urease metallochaperone UreE, N-terminal domain"/>
    <property type="match status" value="2"/>
</dbReference>
<dbReference type="InterPro" id="IPR001305">
    <property type="entry name" value="HSP_DnaJ_Cys-rich_dom"/>
</dbReference>
<evidence type="ECO:0000313" key="8">
    <source>
        <dbReference type="Proteomes" id="UP000887574"/>
    </source>
</evidence>
<sequence>MHHMDESDIYKMFGGNESFSGMGGGSFLDQMLGARRGPRKAESIVQPLNLTLEELYKGKTVKLKLTKTVLCGSCNGLGGKSGALHGCGKCRGKGEILVMRRMGPMVTKSYVPCDECAGKGEIFNEKDKCKKCRAQKTVQETSLIEAKIKPGIRDQQQIVFYGQGNEEPDVEPGDVVLVVKTKPHDIFKRKGDDLFIHKKISLNDALTGYSTVIQHLDGSLLLVSSIPGEVIRPDSVRGLIERACLNQIQMSEAIWSQYKKLEAILPPRPMVKIPVGMDACEVSLEEFDRHRYEGGGSGREAYHEDEDSDSEETAGYMPHGVQCAQQ</sequence>